<dbReference type="PATRIC" id="fig|1423726.3.peg.2144"/>
<feature type="transmembrane region" description="Helical" evidence="2">
    <location>
        <begin position="212"/>
        <end position="230"/>
    </location>
</feature>
<feature type="transmembrane region" description="Helical" evidence="2">
    <location>
        <begin position="188"/>
        <end position="206"/>
    </location>
</feature>
<dbReference type="STRING" id="1423726.FC07_GL002068"/>
<proteinExistence type="predicted"/>
<accession>A0A0R1GEE3</accession>
<protein>
    <recommendedName>
        <fullName evidence="5">Cell division protein FtsX</fullName>
    </recommendedName>
</protein>
<evidence type="ECO:0008006" key="5">
    <source>
        <dbReference type="Google" id="ProtNLM"/>
    </source>
</evidence>
<comment type="caution">
    <text evidence="3">The sequence shown here is derived from an EMBL/GenBank/DDBJ whole genome shotgun (WGS) entry which is preliminary data.</text>
</comment>
<gene>
    <name evidence="3" type="ORF">FC07_GL002068</name>
</gene>
<dbReference type="RefSeq" id="WP_057905897.1">
    <property type="nucleotide sequence ID" value="NZ_AZDA01000140.1"/>
</dbReference>
<dbReference type="OrthoDB" id="2288485at2"/>
<evidence type="ECO:0000313" key="3">
    <source>
        <dbReference type="EMBL" id="KRK32637.1"/>
    </source>
</evidence>
<evidence type="ECO:0000256" key="1">
    <source>
        <dbReference type="SAM" id="MobiDB-lite"/>
    </source>
</evidence>
<keyword evidence="4" id="KW-1185">Reference proteome</keyword>
<dbReference type="Proteomes" id="UP000051461">
    <property type="component" value="Unassembled WGS sequence"/>
</dbReference>
<organism evidence="3 4">
    <name type="scientific">Loigolactobacillus bifermentans DSM 20003</name>
    <dbReference type="NCBI Taxonomy" id="1423726"/>
    <lineage>
        <taxon>Bacteria</taxon>
        <taxon>Bacillati</taxon>
        <taxon>Bacillota</taxon>
        <taxon>Bacilli</taxon>
        <taxon>Lactobacillales</taxon>
        <taxon>Lactobacillaceae</taxon>
        <taxon>Loigolactobacillus</taxon>
    </lineage>
</organism>
<keyword evidence="2" id="KW-0812">Transmembrane</keyword>
<name>A0A0R1GEE3_9LACO</name>
<reference evidence="3 4" key="1">
    <citation type="journal article" date="2015" name="Genome Announc.">
        <title>Expanding the biotechnology potential of lactobacilli through comparative genomics of 213 strains and associated genera.</title>
        <authorList>
            <person name="Sun Z."/>
            <person name="Harris H.M."/>
            <person name="McCann A."/>
            <person name="Guo C."/>
            <person name="Argimon S."/>
            <person name="Zhang W."/>
            <person name="Yang X."/>
            <person name="Jeffery I.B."/>
            <person name="Cooney J.C."/>
            <person name="Kagawa T.F."/>
            <person name="Liu W."/>
            <person name="Song Y."/>
            <person name="Salvetti E."/>
            <person name="Wrobel A."/>
            <person name="Rasinkangas P."/>
            <person name="Parkhill J."/>
            <person name="Rea M.C."/>
            <person name="O'Sullivan O."/>
            <person name="Ritari J."/>
            <person name="Douillard F.P."/>
            <person name="Paul Ross R."/>
            <person name="Yang R."/>
            <person name="Briner A.E."/>
            <person name="Felis G.E."/>
            <person name="de Vos W.M."/>
            <person name="Barrangou R."/>
            <person name="Klaenhammer T.R."/>
            <person name="Caufield P.W."/>
            <person name="Cui Y."/>
            <person name="Zhang H."/>
            <person name="O'Toole P.W."/>
        </authorList>
    </citation>
    <scope>NUCLEOTIDE SEQUENCE [LARGE SCALE GENOMIC DNA]</scope>
    <source>
        <strain evidence="3 4">DSM 20003</strain>
    </source>
</reference>
<evidence type="ECO:0000313" key="4">
    <source>
        <dbReference type="Proteomes" id="UP000051461"/>
    </source>
</evidence>
<feature type="transmembrane region" description="Helical" evidence="2">
    <location>
        <begin position="267"/>
        <end position="287"/>
    </location>
</feature>
<dbReference type="AlphaFoldDB" id="A0A0R1GEE3"/>
<sequence length="293" mass="31518">MRAAAHRQPKRHLSRDPQAPLRQSPLGTLVAFILTCALFVLVASGVLRQTAFRADYMAQAIGDTSAAQVMTKRANQEAVTVAAKYHIPSSAVNHLITRKAVTQDLTQTIQNVYADQTDPVSTTHIMAQVQKQLATAINQSLPGLVGTETVVNTIVSQLTSQYQDLLQIPAVTKGETQLQTYRQLVERAFSASIVIVIVFLLILLVVDRRLGVILWHLGWAGFWSGGLLLLAQLGIKLSGVIGMVTLAAKSFQAPAEQIVTAIVDSFLTPSLIVLGAGIVCIAVGSVVKHTLKI</sequence>
<keyword evidence="2" id="KW-1133">Transmembrane helix</keyword>
<feature type="region of interest" description="Disordered" evidence="1">
    <location>
        <begin position="1"/>
        <end position="20"/>
    </location>
</feature>
<evidence type="ECO:0000256" key="2">
    <source>
        <dbReference type="SAM" id="Phobius"/>
    </source>
</evidence>
<feature type="transmembrane region" description="Helical" evidence="2">
    <location>
        <begin position="26"/>
        <end position="47"/>
    </location>
</feature>
<dbReference type="EMBL" id="AZDA01000140">
    <property type="protein sequence ID" value="KRK32637.1"/>
    <property type="molecule type" value="Genomic_DNA"/>
</dbReference>
<keyword evidence="2" id="KW-0472">Membrane</keyword>
<feature type="compositionally biased region" description="Basic residues" evidence="1">
    <location>
        <begin position="1"/>
        <end position="13"/>
    </location>
</feature>